<reference evidence="1" key="1">
    <citation type="submission" date="2019-12" db="EMBL/GenBank/DDBJ databases">
        <title>An insight into the sialome of adult female Ixodes ricinus ticks feeding for 6 days.</title>
        <authorList>
            <person name="Perner J."/>
            <person name="Ribeiro J.M.C."/>
        </authorList>
    </citation>
    <scope>NUCLEOTIDE SEQUENCE</scope>
    <source>
        <strain evidence="1">Semi-engorged</strain>
        <tissue evidence="1">Salivary glands</tissue>
    </source>
</reference>
<proteinExistence type="predicted"/>
<evidence type="ECO:0000313" key="1">
    <source>
        <dbReference type="EMBL" id="MXU83256.1"/>
    </source>
</evidence>
<dbReference type="AlphaFoldDB" id="A0A6B0U4V7"/>
<protein>
    <submittedName>
        <fullName evidence="1">Uncharacterized protein</fullName>
    </submittedName>
</protein>
<name>A0A6B0U4V7_IXORI</name>
<accession>A0A6B0U4V7</accession>
<dbReference type="EMBL" id="GIFC01001173">
    <property type="protein sequence ID" value="MXU83256.1"/>
    <property type="molecule type" value="Transcribed_RNA"/>
</dbReference>
<organism evidence="1">
    <name type="scientific">Ixodes ricinus</name>
    <name type="common">Common tick</name>
    <name type="synonym">Acarus ricinus</name>
    <dbReference type="NCBI Taxonomy" id="34613"/>
    <lineage>
        <taxon>Eukaryota</taxon>
        <taxon>Metazoa</taxon>
        <taxon>Ecdysozoa</taxon>
        <taxon>Arthropoda</taxon>
        <taxon>Chelicerata</taxon>
        <taxon>Arachnida</taxon>
        <taxon>Acari</taxon>
        <taxon>Parasitiformes</taxon>
        <taxon>Ixodida</taxon>
        <taxon>Ixodoidea</taxon>
        <taxon>Ixodidae</taxon>
        <taxon>Ixodinae</taxon>
        <taxon>Ixodes</taxon>
    </lineage>
</organism>
<sequence>MRMLEPVAVNRRCASWRCIWKQNCGEKSRALQGCPSLSLNRAQHNPSFGSALEVPSLFVFRSNPIGDSSEINAV</sequence>